<keyword evidence="2 10" id="KW-1003">Cell membrane</keyword>
<feature type="binding site" evidence="10">
    <location>
        <position position="87"/>
    </location>
    <ligand>
        <name>Na(+)</name>
        <dbReference type="ChEBI" id="CHEBI:29101"/>
        <note>structural</note>
    </ligand>
</feature>
<accession>A0ABR8USB0</accession>
<evidence type="ECO:0000256" key="9">
    <source>
        <dbReference type="ARBA" id="ARBA00049940"/>
    </source>
</evidence>
<feature type="binding site" evidence="10">
    <location>
        <position position="90"/>
    </location>
    <ligand>
        <name>Na(+)</name>
        <dbReference type="ChEBI" id="CHEBI:29101"/>
        <note>structural</note>
    </ligand>
</feature>
<evidence type="ECO:0000256" key="8">
    <source>
        <dbReference type="ARBA" id="ARBA00035585"/>
    </source>
</evidence>
<keyword evidence="10" id="KW-0406">Ion transport</keyword>
<evidence type="ECO:0000313" key="11">
    <source>
        <dbReference type="EMBL" id="MBD7995428.1"/>
    </source>
</evidence>
<proteinExistence type="inferred from homology"/>
<evidence type="ECO:0000256" key="5">
    <source>
        <dbReference type="ARBA" id="ARBA00023136"/>
    </source>
</evidence>
<evidence type="ECO:0000256" key="4">
    <source>
        <dbReference type="ARBA" id="ARBA00022989"/>
    </source>
</evidence>
<evidence type="ECO:0000256" key="7">
    <source>
        <dbReference type="ARBA" id="ARBA00035120"/>
    </source>
</evidence>
<feature type="transmembrane region" description="Helical" evidence="10">
    <location>
        <begin position="50"/>
        <end position="69"/>
    </location>
</feature>
<comment type="similarity">
    <text evidence="7 10">Belongs to the fluoride channel Fluc/FEX (TC 1.A.43) family.</text>
</comment>
<dbReference type="InterPro" id="IPR003691">
    <property type="entry name" value="FluC"/>
</dbReference>
<gene>
    <name evidence="10" type="primary">fluC</name>
    <name evidence="10" type="synonym">crcB</name>
    <name evidence="11" type="ORF">H9639_08985</name>
</gene>
<organism evidence="11 12">
    <name type="scientific">Arthrobacter gallicola</name>
    <dbReference type="NCBI Taxonomy" id="2762225"/>
    <lineage>
        <taxon>Bacteria</taxon>
        <taxon>Bacillati</taxon>
        <taxon>Actinomycetota</taxon>
        <taxon>Actinomycetes</taxon>
        <taxon>Micrococcales</taxon>
        <taxon>Micrococcaceae</taxon>
        <taxon>Arthrobacter</taxon>
    </lineage>
</organism>
<evidence type="ECO:0000256" key="10">
    <source>
        <dbReference type="HAMAP-Rule" id="MF_00454"/>
    </source>
</evidence>
<evidence type="ECO:0000256" key="1">
    <source>
        <dbReference type="ARBA" id="ARBA00004651"/>
    </source>
</evidence>
<sequence>MTGGRTRENALPGWRVWTAVAVGGLAGSEARYLLTQLYPPLPGTFDTMTFTINVAASAALGFLTSWWLFHPAVPFWLRAGLGPGLLGSFSTFSALALSVETLLASGRHGTWLLYAGLSAAAGLAAAGAGLAAGRRLARRRGAPQ</sequence>
<feature type="transmembrane region" description="Helical" evidence="10">
    <location>
        <begin position="81"/>
        <end position="99"/>
    </location>
</feature>
<keyword evidence="10" id="KW-0915">Sodium</keyword>
<dbReference type="RefSeq" id="WP_191807731.1">
    <property type="nucleotide sequence ID" value="NZ_JACSQD010000003.1"/>
</dbReference>
<comment type="function">
    <text evidence="9 10">Fluoride-specific ion channel. Important for reducing fluoride concentration in the cell, thus reducing its toxicity.</text>
</comment>
<dbReference type="EMBL" id="JACSQD010000003">
    <property type="protein sequence ID" value="MBD7995428.1"/>
    <property type="molecule type" value="Genomic_DNA"/>
</dbReference>
<dbReference type="HAMAP" id="MF_00454">
    <property type="entry name" value="FluC"/>
    <property type="match status" value="1"/>
</dbReference>
<evidence type="ECO:0000256" key="2">
    <source>
        <dbReference type="ARBA" id="ARBA00022475"/>
    </source>
</evidence>
<evidence type="ECO:0000256" key="3">
    <source>
        <dbReference type="ARBA" id="ARBA00022692"/>
    </source>
</evidence>
<comment type="caution">
    <text evidence="11">The sequence shown here is derived from an EMBL/GenBank/DDBJ whole genome shotgun (WGS) entry which is preliminary data.</text>
</comment>
<reference evidence="11 12" key="1">
    <citation type="submission" date="2020-08" db="EMBL/GenBank/DDBJ databases">
        <title>A Genomic Blueprint of the Chicken Gut Microbiome.</title>
        <authorList>
            <person name="Gilroy R."/>
            <person name="Ravi A."/>
            <person name="Getino M."/>
            <person name="Pursley I."/>
            <person name="Horton D.L."/>
            <person name="Alikhan N.-F."/>
            <person name="Baker D."/>
            <person name="Gharbi K."/>
            <person name="Hall N."/>
            <person name="Watson M."/>
            <person name="Adriaenssens E.M."/>
            <person name="Foster-Nyarko E."/>
            <person name="Jarju S."/>
            <person name="Secka A."/>
            <person name="Antonio M."/>
            <person name="Oren A."/>
            <person name="Chaudhuri R."/>
            <person name="La Ragione R.M."/>
            <person name="Hildebrand F."/>
            <person name="Pallen M.J."/>
        </authorList>
    </citation>
    <scope>NUCLEOTIDE SEQUENCE [LARGE SCALE GENOMIC DNA]</scope>
    <source>
        <strain evidence="11 12">Sa2CUA1</strain>
    </source>
</reference>
<keyword evidence="3 10" id="KW-0812">Transmembrane</keyword>
<evidence type="ECO:0000313" key="12">
    <source>
        <dbReference type="Proteomes" id="UP000609874"/>
    </source>
</evidence>
<feature type="transmembrane region" description="Helical" evidence="10">
    <location>
        <begin position="111"/>
        <end position="132"/>
    </location>
</feature>
<comment type="activity regulation">
    <text evidence="10">Na(+) is not transported, but it plays an essential structural role and its presence is essential for fluoride channel function.</text>
</comment>
<protein>
    <recommendedName>
        <fullName evidence="10">Fluoride-specific ion channel FluC</fullName>
    </recommendedName>
</protein>
<keyword evidence="12" id="KW-1185">Reference proteome</keyword>
<comment type="subcellular location">
    <subcellularLocation>
        <location evidence="1 10">Cell membrane</location>
        <topology evidence="1 10">Multi-pass membrane protein</topology>
    </subcellularLocation>
</comment>
<dbReference type="Pfam" id="PF02537">
    <property type="entry name" value="CRCB"/>
    <property type="match status" value="1"/>
</dbReference>
<keyword evidence="6 10" id="KW-0407">Ion channel</keyword>
<keyword evidence="10" id="KW-0479">Metal-binding</keyword>
<evidence type="ECO:0000256" key="6">
    <source>
        <dbReference type="ARBA" id="ARBA00023303"/>
    </source>
</evidence>
<comment type="catalytic activity">
    <reaction evidence="8">
        <text>fluoride(in) = fluoride(out)</text>
        <dbReference type="Rhea" id="RHEA:76159"/>
        <dbReference type="ChEBI" id="CHEBI:17051"/>
    </reaction>
    <physiologicalReaction direction="left-to-right" evidence="8">
        <dbReference type="Rhea" id="RHEA:76160"/>
    </physiologicalReaction>
</comment>
<keyword evidence="5 10" id="KW-0472">Membrane</keyword>
<keyword evidence="4 10" id="KW-1133">Transmembrane helix</keyword>
<dbReference type="Proteomes" id="UP000609874">
    <property type="component" value="Unassembled WGS sequence"/>
</dbReference>
<keyword evidence="10" id="KW-0813">Transport</keyword>
<name>A0ABR8USB0_9MICC</name>